<keyword evidence="3" id="KW-1185">Reference proteome</keyword>
<evidence type="ECO:0000313" key="2">
    <source>
        <dbReference type="EMBL" id="OAE24784.1"/>
    </source>
</evidence>
<feature type="region of interest" description="Disordered" evidence="1">
    <location>
        <begin position="1"/>
        <end position="65"/>
    </location>
</feature>
<accession>A0A176VVF3</accession>
<evidence type="ECO:0000256" key="1">
    <source>
        <dbReference type="SAM" id="MobiDB-lite"/>
    </source>
</evidence>
<dbReference type="AlphaFoldDB" id="A0A176VVF3"/>
<evidence type="ECO:0000313" key="3">
    <source>
        <dbReference type="Proteomes" id="UP000077202"/>
    </source>
</evidence>
<dbReference type="Proteomes" id="UP000077202">
    <property type="component" value="Unassembled WGS sequence"/>
</dbReference>
<organism evidence="2 3">
    <name type="scientific">Marchantia polymorpha subsp. ruderalis</name>
    <dbReference type="NCBI Taxonomy" id="1480154"/>
    <lineage>
        <taxon>Eukaryota</taxon>
        <taxon>Viridiplantae</taxon>
        <taxon>Streptophyta</taxon>
        <taxon>Embryophyta</taxon>
        <taxon>Marchantiophyta</taxon>
        <taxon>Marchantiopsida</taxon>
        <taxon>Marchantiidae</taxon>
        <taxon>Marchantiales</taxon>
        <taxon>Marchantiaceae</taxon>
        <taxon>Marchantia</taxon>
    </lineage>
</organism>
<feature type="region of interest" description="Disordered" evidence="1">
    <location>
        <begin position="201"/>
        <end position="271"/>
    </location>
</feature>
<proteinExistence type="predicted"/>
<protein>
    <submittedName>
        <fullName evidence="2">Uncharacterized protein</fullName>
    </submittedName>
</protein>
<name>A0A176VVF3_MARPO</name>
<sequence length="271" mass="27777">MSCRTERRHRRNEEATSPSLARRHGIQACVAGGALPDHVGRKRIDNGSPQASGRSGTTGSTAGKRMRAIDGAEGEQGREPTGLAIRSDLLLASHVPGGIWKEHNGSKSFESMEGRTDAASGLLRMMMLYAISSALLILSSSISAVHCRTVPSSQILQNLHLRRGAGAGAGAGAVGGGGGGEGGPVDMDASLSVQMSHEIIAGPNSDSTTVSSKGPKIGTAAAEADAEVNRQQRLTFSMLPRGSELPPPGPGLSSNMIASSSSNTPPPVESP</sequence>
<reference evidence="2" key="1">
    <citation type="submission" date="2016-03" db="EMBL/GenBank/DDBJ databases">
        <title>Mechanisms controlling the formation of the plant cell surface in tip-growing cells are functionally conserved among land plants.</title>
        <authorList>
            <person name="Honkanen S."/>
            <person name="Jones V.A."/>
            <person name="Morieri G."/>
            <person name="Champion C."/>
            <person name="Hetherington A.J."/>
            <person name="Kelly S."/>
            <person name="Saint-Marcoux D."/>
            <person name="Proust H."/>
            <person name="Prescott H."/>
            <person name="Dolan L."/>
        </authorList>
    </citation>
    <scope>NUCLEOTIDE SEQUENCE [LARGE SCALE GENOMIC DNA]</scope>
    <source>
        <tissue evidence="2">Whole gametophyte</tissue>
    </source>
</reference>
<feature type="compositionally biased region" description="Low complexity" evidence="1">
    <location>
        <begin position="251"/>
        <end position="262"/>
    </location>
</feature>
<gene>
    <name evidence="2" type="ORF">AXG93_108s1010</name>
</gene>
<feature type="compositionally biased region" description="Basic residues" evidence="1">
    <location>
        <begin position="1"/>
        <end position="10"/>
    </location>
</feature>
<dbReference type="EMBL" id="LVLJ01002475">
    <property type="protein sequence ID" value="OAE24784.1"/>
    <property type="molecule type" value="Genomic_DNA"/>
</dbReference>
<comment type="caution">
    <text evidence="2">The sequence shown here is derived from an EMBL/GenBank/DDBJ whole genome shotgun (WGS) entry which is preliminary data.</text>
</comment>
<feature type="compositionally biased region" description="Low complexity" evidence="1">
    <location>
        <begin position="52"/>
        <end position="61"/>
    </location>
</feature>